<feature type="compositionally biased region" description="Low complexity" evidence="9">
    <location>
        <begin position="462"/>
        <end position="489"/>
    </location>
</feature>
<keyword evidence="10" id="KW-0812">Transmembrane</keyword>
<gene>
    <name evidence="13" type="ORF">SAMN05216223_101432</name>
</gene>
<feature type="region of interest" description="Disordered" evidence="9">
    <location>
        <begin position="257"/>
        <end position="280"/>
    </location>
</feature>
<evidence type="ECO:0000256" key="9">
    <source>
        <dbReference type="SAM" id="MobiDB-lite"/>
    </source>
</evidence>
<dbReference type="PANTHER" id="PTHR24421">
    <property type="entry name" value="NITRATE/NITRITE SENSOR PROTEIN NARX-RELATED"/>
    <property type="match status" value="1"/>
</dbReference>
<proteinExistence type="predicted"/>
<dbReference type="AlphaFoldDB" id="A0A1H5TB02"/>
<evidence type="ECO:0000256" key="2">
    <source>
        <dbReference type="ARBA" id="ARBA00012438"/>
    </source>
</evidence>
<dbReference type="GO" id="GO:0016020">
    <property type="term" value="C:membrane"/>
    <property type="evidence" value="ECO:0007669"/>
    <property type="project" value="InterPro"/>
</dbReference>
<protein>
    <recommendedName>
        <fullName evidence="2">histidine kinase</fullName>
        <ecNumber evidence="2">2.7.13.3</ecNumber>
    </recommendedName>
</protein>
<dbReference type="PANTHER" id="PTHR24421:SF10">
    <property type="entry name" value="NITRATE_NITRITE SENSOR PROTEIN NARQ"/>
    <property type="match status" value="1"/>
</dbReference>
<dbReference type="Pfam" id="PF07730">
    <property type="entry name" value="HisKA_3"/>
    <property type="match status" value="1"/>
</dbReference>
<keyword evidence="7" id="KW-0067">ATP-binding</keyword>
<dbReference type="CDD" id="cd16917">
    <property type="entry name" value="HATPase_UhpB-NarQ-NarX-like"/>
    <property type="match status" value="1"/>
</dbReference>
<evidence type="ECO:0000256" key="10">
    <source>
        <dbReference type="SAM" id="Phobius"/>
    </source>
</evidence>
<keyword evidence="5" id="KW-0547">Nucleotide-binding</keyword>
<keyword evidence="6 13" id="KW-0418">Kinase</keyword>
<dbReference type="Pfam" id="PF02518">
    <property type="entry name" value="HATPase_c"/>
    <property type="match status" value="1"/>
</dbReference>
<dbReference type="InterPro" id="IPR003594">
    <property type="entry name" value="HATPase_dom"/>
</dbReference>
<keyword evidence="10" id="KW-1133">Transmembrane helix</keyword>
<dbReference type="InterPro" id="IPR011712">
    <property type="entry name" value="Sig_transdc_His_kin_sub3_dim/P"/>
</dbReference>
<reference evidence="13 14" key="1">
    <citation type="submission" date="2016-10" db="EMBL/GenBank/DDBJ databases">
        <authorList>
            <person name="de Groot N.N."/>
        </authorList>
    </citation>
    <scope>NUCLEOTIDE SEQUENCE [LARGE SCALE GENOMIC DNA]</scope>
    <source>
        <strain evidence="13 14">CGMCC 4.2023</strain>
    </source>
</reference>
<evidence type="ECO:0000259" key="11">
    <source>
        <dbReference type="Pfam" id="PF02518"/>
    </source>
</evidence>
<evidence type="ECO:0000256" key="5">
    <source>
        <dbReference type="ARBA" id="ARBA00022741"/>
    </source>
</evidence>
<evidence type="ECO:0000313" key="14">
    <source>
        <dbReference type="Proteomes" id="UP000236754"/>
    </source>
</evidence>
<name>A0A1H5TB02_9ACTN</name>
<dbReference type="GO" id="GO:0000155">
    <property type="term" value="F:phosphorelay sensor kinase activity"/>
    <property type="evidence" value="ECO:0007669"/>
    <property type="project" value="InterPro"/>
</dbReference>
<dbReference type="Gene3D" id="1.20.5.1930">
    <property type="match status" value="1"/>
</dbReference>
<dbReference type="SUPFAM" id="SSF55874">
    <property type="entry name" value="ATPase domain of HSP90 chaperone/DNA topoisomerase II/histidine kinase"/>
    <property type="match status" value="1"/>
</dbReference>
<dbReference type="InterPro" id="IPR036890">
    <property type="entry name" value="HATPase_C_sf"/>
</dbReference>
<dbReference type="GO" id="GO:0005524">
    <property type="term" value="F:ATP binding"/>
    <property type="evidence" value="ECO:0007669"/>
    <property type="project" value="UniProtKB-KW"/>
</dbReference>
<feature type="transmembrane region" description="Helical" evidence="10">
    <location>
        <begin position="69"/>
        <end position="97"/>
    </location>
</feature>
<keyword evidence="14" id="KW-1185">Reference proteome</keyword>
<dbReference type="Proteomes" id="UP000236754">
    <property type="component" value="Unassembled WGS sequence"/>
</dbReference>
<dbReference type="InterPro" id="IPR050482">
    <property type="entry name" value="Sensor_HK_TwoCompSys"/>
</dbReference>
<feature type="transmembrane region" description="Helical" evidence="10">
    <location>
        <begin position="133"/>
        <end position="150"/>
    </location>
</feature>
<feature type="region of interest" description="Disordered" evidence="9">
    <location>
        <begin position="420"/>
        <end position="489"/>
    </location>
</feature>
<feature type="domain" description="Signal transduction histidine kinase subgroup 3 dimerisation and phosphoacceptor" evidence="12">
    <location>
        <begin position="193"/>
        <end position="258"/>
    </location>
</feature>
<keyword evidence="10" id="KW-0472">Membrane</keyword>
<organism evidence="13 14">
    <name type="scientific">Actinacidiphila yanglinensis</name>
    <dbReference type="NCBI Taxonomy" id="310779"/>
    <lineage>
        <taxon>Bacteria</taxon>
        <taxon>Bacillati</taxon>
        <taxon>Actinomycetota</taxon>
        <taxon>Actinomycetes</taxon>
        <taxon>Kitasatosporales</taxon>
        <taxon>Streptomycetaceae</taxon>
        <taxon>Actinacidiphila</taxon>
    </lineage>
</organism>
<evidence type="ECO:0000313" key="13">
    <source>
        <dbReference type="EMBL" id="SEF59167.1"/>
    </source>
</evidence>
<dbReference type="Gene3D" id="3.30.565.10">
    <property type="entry name" value="Histidine kinase-like ATPase, C-terminal domain"/>
    <property type="match status" value="1"/>
</dbReference>
<sequence>MCRAAPGTYDRRMTAASRTPVRTPPLKRLPLGVWVAAFWLTVILVRGCQRPNEPAHLIRMDGNMEDGSLLVTALATTLVALLVFRFPLPALVVALLGSYAATGTGVFETPVALFLLACVVVGYITATRSRRMSLVGAAVTCAVVLVSQSVNSSRAALVAITVVAWLVGNTARQSRRHSEALRVRATQQAVTEERLRIARELHDMVAHSIGIIAIQAGVGRRVMETQPAETRKALDAIETTSRETLAGLRRLLGALRRTDTDTDTGKGTGPAAGTADPPLDPAPGLADLGRLVATTHEVGVRVEVRWKGQRRPLPSDIDLSAFRVVQEAVTNVVRHSGSRDCSVTVDHREDALLLEVVDLGCGGDPAGAGAGYGIVGMRERVGLLHGEFSAGPRPDGGFRVAARLPLPAGDQAVGRVAREAARGAATVRDSKPGRDPAQPGGATATPRPDAFRPSDGSPGKEPPAARAAAASASESSASADANAPARSRG</sequence>
<feature type="transmembrane region" description="Helical" evidence="10">
    <location>
        <begin position="31"/>
        <end position="48"/>
    </location>
</feature>
<feature type="transmembrane region" description="Helical" evidence="10">
    <location>
        <begin position="109"/>
        <end position="126"/>
    </location>
</feature>
<dbReference type="EC" id="2.7.13.3" evidence="2"/>
<feature type="compositionally biased region" description="Low complexity" evidence="9">
    <location>
        <begin position="269"/>
        <end position="280"/>
    </location>
</feature>
<keyword evidence="4" id="KW-0808">Transferase</keyword>
<evidence type="ECO:0000256" key="3">
    <source>
        <dbReference type="ARBA" id="ARBA00022553"/>
    </source>
</evidence>
<feature type="domain" description="Histidine kinase/HSP90-like ATPase" evidence="11">
    <location>
        <begin position="321"/>
        <end position="407"/>
    </location>
</feature>
<keyword evidence="3" id="KW-0597">Phosphoprotein</keyword>
<evidence type="ECO:0000259" key="12">
    <source>
        <dbReference type="Pfam" id="PF07730"/>
    </source>
</evidence>
<accession>A0A1H5TB02</accession>
<evidence type="ECO:0000256" key="7">
    <source>
        <dbReference type="ARBA" id="ARBA00022840"/>
    </source>
</evidence>
<dbReference type="EMBL" id="FNVU01000001">
    <property type="protein sequence ID" value="SEF59167.1"/>
    <property type="molecule type" value="Genomic_DNA"/>
</dbReference>
<keyword evidence="8" id="KW-0902">Two-component regulatory system</keyword>
<comment type="catalytic activity">
    <reaction evidence="1">
        <text>ATP + protein L-histidine = ADP + protein N-phospho-L-histidine.</text>
        <dbReference type="EC" id="2.7.13.3"/>
    </reaction>
</comment>
<evidence type="ECO:0000256" key="8">
    <source>
        <dbReference type="ARBA" id="ARBA00023012"/>
    </source>
</evidence>
<dbReference type="GO" id="GO:0046983">
    <property type="term" value="F:protein dimerization activity"/>
    <property type="evidence" value="ECO:0007669"/>
    <property type="project" value="InterPro"/>
</dbReference>
<evidence type="ECO:0000256" key="6">
    <source>
        <dbReference type="ARBA" id="ARBA00022777"/>
    </source>
</evidence>
<evidence type="ECO:0000256" key="4">
    <source>
        <dbReference type="ARBA" id="ARBA00022679"/>
    </source>
</evidence>
<evidence type="ECO:0000256" key="1">
    <source>
        <dbReference type="ARBA" id="ARBA00000085"/>
    </source>
</evidence>